<dbReference type="Pfam" id="PF00132">
    <property type="entry name" value="Hexapep"/>
    <property type="match status" value="2"/>
</dbReference>
<feature type="domain" description="PglD N-terminal" evidence="1">
    <location>
        <begin position="5"/>
        <end position="80"/>
    </location>
</feature>
<dbReference type="EC" id="2.3.1.-" evidence="2"/>
<organism evidence="2 3">
    <name type="scientific">Paenibacillus plantiphilus</name>
    <dbReference type="NCBI Taxonomy" id="2905650"/>
    <lineage>
        <taxon>Bacteria</taxon>
        <taxon>Bacillati</taxon>
        <taxon>Bacillota</taxon>
        <taxon>Bacilli</taxon>
        <taxon>Bacillales</taxon>
        <taxon>Paenibacillaceae</taxon>
        <taxon>Paenibacillus</taxon>
    </lineage>
</organism>
<dbReference type="InterPro" id="IPR020019">
    <property type="entry name" value="AcTrfase_PglD-like"/>
</dbReference>
<dbReference type="EMBL" id="CAKMMF010000002">
    <property type="protein sequence ID" value="CAH1192899.1"/>
    <property type="molecule type" value="Genomic_DNA"/>
</dbReference>
<dbReference type="InterPro" id="IPR050179">
    <property type="entry name" value="Trans_hexapeptide_repeat"/>
</dbReference>
<dbReference type="Pfam" id="PF17836">
    <property type="entry name" value="PglD_N"/>
    <property type="match status" value="1"/>
</dbReference>
<dbReference type="PANTHER" id="PTHR43300:SF7">
    <property type="entry name" value="UDP-N-ACETYLBACILLOSAMINE N-ACETYLTRANSFERASE"/>
    <property type="match status" value="1"/>
</dbReference>
<dbReference type="SUPFAM" id="SSF51161">
    <property type="entry name" value="Trimeric LpxA-like enzymes"/>
    <property type="match status" value="1"/>
</dbReference>
<dbReference type="CDD" id="cd03360">
    <property type="entry name" value="LbH_AT_putative"/>
    <property type="match status" value="1"/>
</dbReference>
<reference evidence="2" key="1">
    <citation type="submission" date="2022-01" db="EMBL/GenBank/DDBJ databases">
        <authorList>
            <person name="Criscuolo A."/>
        </authorList>
    </citation>
    <scope>NUCLEOTIDE SEQUENCE</scope>
    <source>
        <strain evidence="2">CIP111893</strain>
    </source>
</reference>
<comment type="caution">
    <text evidence="2">The sequence shown here is derived from an EMBL/GenBank/DDBJ whole genome shotgun (WGS) entry which is preliminary data.</text>
</comment>
<dbReference type="Gene3D" id="3.40.50.20">
    <property type="match status" value="1"/>
</dbReference>
<protein>
    <submittedName>
        <fullName evidence="2">Acetyltransferase EpsM</fullName>
        <ecNumber evidence="2">2.3.1.-</ecNumber>
    </submittedName>
</protein>
<dbReference type="GO" id="GO:0016746">
    <property type="term" value="F:acyltransferase activity"/>
    <property type="evidence" value="ECO:0007669"/>
    <property type="project" value="UniProtKB-KW"/>
</dbReference>
<evidence type="ECO:0000313" key="3">
    <source>
        <dbReference type="Proteomes" id="UP000838686"/>
    </source>
</evidence>
<dbReference type="InterPro" id="IPR001451">
    <property type="entry name" value="Hexapep"/>
</dbReference>
<proteinExistence type="predicted"/>
<dbReference type="Proteomes" id="UP000838686">
    <property type="component" value="Unassembled WGS sequence"/>
</dbReference>
<dbReference type="Gene3D" id="2.160.10.10">
    <property type="entry name" value="Hexapeptide repeat proteins"/>
    <property type="match status" value="1"/>
</dbReference>
<dbReference type="NCBIfam" id="TIGR03570">
    <property type="entry name" value="NeuD_NnaD"/>
    <property type="match status" value="1"/>
</dbReference>
<gene>
    <name evidence="2" type="primary">epsM</name>
    <name evidence="2" type="ORF">PAECIP111893_00352</name>
</gene>
<sequence length="208" mass="21700">MGLPLVLLGAGGHAKVLLDIIRQTNNTILGVVAPEAVNIGVPYIGNDDQLVSQFPPDSVLLVNGIGSVGKISTRKAVFDSFKQQGYRFETLIHYSATVSASTKLSEGVQIMAGVIIQPGVTLGSNTIINTRSVVDHDCKLGEHVHISPGAILCGNVLIEPEVHIGAGATIIQSIRIRRGSIVGAGAVVISDVSSRSLVVGVPAKEINR</sequence>
<keyword evidence="3" id="KW-1185">Reference proteome</keyword>
<evidence type="ECO:0000259" key="1">
    <source>
        <dbReference type="Pfam" id="PF17836"/>
    </source>
</evidence>
<keyword evidence="2" id="KW-0808">Transferase</keyword>
<evidence type="ECO:0000313" key="2">
    <source>
        <dbReference type="EMBL" id="CAH1192899.1"/>
    </source>
</evidence>
<dbReference type="InterPro" id="IPR041561">
    <property type="entry name" value="PglD_N"/>
</dbReference>
<dbReference type="PANTHER" id="PTHR43300">
    <property type="entry name" value="ACETYLTRANSFERASE"/>
    <property type="match status" value="1"/>
</dbReference>
<accession>A0ABM9BTC7</accession>
<dbReference type="InterPro" id="IPR011004">
    <property type="entry name" value="Trimer_LpxA-like_sf"/>
</dbReference>
<keyword evidence="2" id="KW-0012">Acyltransferase</keyword>
<dbReference type="RefSeq" id="WP_236338582.1">
    <property type="nucleotide sequence ID" value="NZ_CAKMMF010000002.1"/>
</dbReference>
<name>A0ABM9BTC7_9BACL</name>